<dbReference type="Proteomes" id="UP000821866">
    <property type="component" value="Chromosome 10"/>
</dbReference>
<evidence type="ECO:0000313" key="2">
    <source>
        <dbReference type="Proteomes" id="UP000821866"/>
    </source>
</evidence>
<comment type="caution">
    <text evidence="1">The sequence shown here is derived from an EMBL/GenBank/DDBJ whole genome shotgun (WGS) entry which is preliminary data.</text>
</comment>
<dbReference type="AlphaFoldDB" id="A0A9J6ET61"/>
<name>A0A9J6ET61_RHIMP</name>
<reference evidence="1" key="1">
    <citation type="journal article" date="2020" name="Cell">
        <title>Large-Scale Comparative Analyses of Tick Genomes Elucidate Their Genetic Diversity and Vector Capacities.</title>
        <authorList>
            <consortium name="Tick Genome and Microbiome Consortium (TIGMIC)"/>
            <person name="Jia N."/>
            <person name="Wang J."/>
            <person name="Shi W."/>
            <person name="Du L."/>
            <person name="Sun Y."/>
            <person name="Zhan W."/>
            <person name="Jiang J.F."/>
            <person name="Wang Q."/>
            <person name="Zhang B."/>
            <person name="Ji P."/>
            <person name="Bell-Sakyi L."/>
            <person name="Cui X.M."/>
            <person name="Yuan T.T."/>
            <person name="Jiang B.G."/>
            <person name="Yang W.F."/>
            <person name="Lam T.T."/>
            <person name="Chang Q.C."/>
            <person name="Ding S.J."/>
            <person name="Wang X.J."/>
            <person name="Zhu J.G."/>
            <person name="Ruan X.D."/>
            <person name="Zhao L."/>
            <person name="Wei J.T."/>
            <person name="Ye R.Z."/>
            <person name="Que T.C."/>
            <person name="Du C.H."/>
            <person name="Zhou Y.H."/>
            <person name="Cheng J.X."/>
            <person name="Dai P.F."/>
            <person name="Guo W.B."/>
            <person name="Han X.H."/>
            <person name="Huang E.J."/>
            <person name="Li L.F."/>
            <person name="Wei W."/>
            <person name="Gao Y.C."/>
            <person name="Liu J.Z."/>
            <person name="Shao H.Z."/>
            <person name="Wang X."/>
            <person name="Wang C.C."/>
            <person name="Yang T.C."/>
            <person name="Huo Q.B."/>
            <person name="Li W."/>
            <person name="Chen H.Y."/>
            <person name="Chen S.E."/>
            <person name="Zhou L.G."/>
            <person name="Ni X.B."/>
            <person name="Tian J.H."/>
            <person name="Sheng Y."/>
            <person name="Liu T."/>
            <person name="Pan Y.S."/>
            <person name="Xia L.Y."/>
            <person name="Li J."/>
            <person name="Zhao F."/>
            <person name="Cao W.C."/>
        </authorList>
    </citation>
    <scope>NUCLEOTIDE SEQUENCE</scope>
    <source>
        <strain evidence="1">Rmic-2018</strain>
    </source>
</reference>
<keyword evidence="2" id="KW-1185">Reference proteome</keyword>
<reference evidence="1" key="2">
    <citation type="submission" date="2021-09" db="EMBL/GenBank/DDBJ databases">
        <authorList>
            <person name="Jia N."/>
            <person name="Wang J."/>
            <person name="Shi W."/>
            <person name="Du L."/>
            <person name="Sun Y."/>
            <person name="Zhan W."/>
            <person name="Jiang J."/>
            <person name="Wang Q."/>
            <person name="Zhang B."/>
            <person name="Ji P."/>
            <person name="Sakyi L.B."/>
            <person name="Cui X."/>
            <person name="Yuan T."/>
            <person name="Jiang B."/>
            <person name="Yang W."/>
            <person name="Lam T.T.-Y."/>
            <person name="Chang Q."/>
            <person name="Ding S."/>
            <person name="Wang X."/>
            <person name="Zhu J."/>
            <person name="Ruan X."/>
            <person name="Zhao L."/>
            <person name="Wei J."/>
            <person name="Que T."/>
            <person name="Du C."/>
            <person name="Cheng J."/>
            <person name="Dai P."/>
            <person name="Han X."/>
            <person name="Huang E."/>
            <person name="Gao Y."/>
            <person name="Liu J."/>
            <person name="Shao H."/>
            <person name="Ye R."/>
            <person name="Li L."/>
            <person name="Wei W."/>
            <person name="Wang X."/>
            <person name="Wang C."/>
            <person name="Huo Q."/>
            <person name="Li W."/>
            <person name="Guo W."/>
            <person name="Chen H."/>
            <person name="Chen S."/>
            <person name="Zhou L."/>
            <person name="Zhou L."/>
            <person name="Ni X."/>
            <person name="Tian J."/>
            <person name="Zhou Y."/>
            <person name="Sheng Y."/>
            <person name="Liu T."/>
            <person name="Pan Y."/>
            <person name="Xia L."/>
            <person name="Li J."/>
            <person name="Zhao F."/>
            <person name="Cao W."/>
        </authorList>
    </citation>
    <scope>NUCLEOTIDE SEQUENCE</scope>
    <source>
        <strain evidence="1">Rmic-2018</strain>
        <tissue evidence="1">Larvae</tissue>
    </source>
</reference>
<organism evidence="1 2">
    <name type="scientific">Rhipicephalus microplus</name>
    <name type="common">Cattle tick</name>
    <name type="synonym">Boophilus microplus</name>
    <dbReference type="NCBI Taxonomy" id="6941"/>
    <lineage>
        <taxon>Eukaryota</taxon>
        <taxon>Metazoa</taxon>
        <taxon>Ecdysozoa</taxon>
        <taxon>Arthropoda</taxon>
        <taxon>Chelicerata</taxon>
        <taxon>Arachnida</taxon>
        <taxon>Acari</taxon>
        <taxon>Parasitiformes</taxon>
        <taxon>Ixodida</taxon>
        <taxon>Ixodoidea</taxon>
        <taxon>Ixodidae</taxon>
        <taxon>Rhipicephalinae</taxon>
        <taxon>Rhipicephalus</taxon>
        <taxon>Boophilus</taxon>
    </lineage>
</organism>
<dbReference type="EMBL" id="JABSTU010000002">
    <property type="protein sequence ID" value="KAH8037617.1"/>
    <property type="molecule type" value="Genomic_DNA"/>
</dbReference>
<sequence>MYTLWYKHRCGDTFTIADAVRRNNSLVTRAANFATATRNKHCGAALELVHFNPVLVEKVQELKSLDEVEAAALIESSLRSFSEMDDFMRLAGVVKHGVSCHKRDDGQKQLVDLGRDCWLYLRRFLKVSDILDPM</sequence>
<accession>A0A9J6ET61</accession>
<evidence type="ECO:0000313" key="1">
    <source>
        <dbReference type="EMBL" id="KAH8037617.1"/>
    </source>
</evidence>
<gene>
    <name evidence="1" type="ORF">HPB51_015051</name>
</gene>
<proteinExistence type="predicted"/>
<protein>
    <submittedName>
        <fullName evidence="1">Uncharacterized protein</fullName>
    </submittedName>
</protein>